<dbReference type="EMBL" id="LS974620">
    <property type="protein sequence ID" value="CAG7907067.1"/>
    <property type="molecule type" value="Genomic_DNA"/>
</dbReference>
<protein>
    <submittedName>
        <fullName evidence="1 2">Uncharacterized protein</fullName>
    </submittedName>
</protein>
<dbReference type="Gramene" id="A04p19680.2_BraZ1">
    <property type="protein sequence ID" value="A04p19680.2_BraZ1.CDS"/>
    <property type="gene ID" value="A04g19680.2_BraZ1"/>
</dbReference>
<evidence type="ECO:0000313" key="3">
    <source>
        <dbReference type="Proteomes" id="UP000694005"/>
    </source>
</evidence>
<dbReference type="Proteomes" id="UP000694005">
    <property type="component" value="Chromosome A04"/>
</dbReference>
<dbReference type="Proteomes" id="UP000694005">
    <property type="component" value="Chromosome A09"/>
</dbReference>
<dbReference type="EMBL" id="LS974625">
    <property type="protein sequence ID" value="CAG7860271.1"/>
    <property type="molecule type" value="Genomic_DNA"/>
</dbReference>
<evidence type="ECO:0000313" key="2">
    <source>
        <dbReference type="EMBL" id="CAG7907067.1"/>
    </source>
</evidence>
<dbReference type="Gramene" id="A09p07380.2_BraZ1">
    <property type="protein sequence ID" value="A09p07380.2_BraZ1.CDS"/>
    <property type="gene ID" value="A09g07380.2_BraZ1"/>
</dbReference>
<organism evidence="1 3">
    <name type="scientific">Brassica campestris</name>
    <name type="common">Field mustard</name>
    <dbReference type="NCBI Taxonomy" id="3711"/>
    <lineage>
        <taxon>Eukaryota</taxon>
        <taxon>Viridiplantae</taxon>
        <taxon>Streptophyta</taxon>
        <taxon>Embryophyta</taxon>
        <taxon>Tracheophyta</taxon>
        <taxon>Spermatophyta</taxon>
        <taxon>Magnoliopsida</taxon>
        <taxon>eudicotyledons</taxon>
        <taxon>Gunneridae</taxon>
        <taxon>Pentapetalae</taxon>
        <taxon>rosids</taxon>
        <taxon>malvids</taxon>
        <taxon>Brassicales</taxon>
        <taxon>Brassicaceae</taxon>
        <taxon>Brassiceae</taxon>
        <taxon>Brassica</taxon>
    </lineage>
</organism>
<dbReference type="AlphaFoldDB" id="A0A8D9CMC1"/>
<name>A0A8D9CMC1_BRACM</name>
<sequence length="67" mass="7851">MGRLYVPDLGLFCWVRLLDGNLLCRHLLASSLWCEMVEFGYTRVRVQELLILLDVFPAWSFKVLGYD</sequence>
<evidence type="ECO:0000313" key="1">
    <source>
        <dbReference type="EMBL" id="CAG7860271.1"/>
    </source>
</evidence>
<reference evidence="1 3" key="1">
    <citation type="submission" date="2021-07" db="EMBL/GenBank/DDBJ databases">
        <authorList>
            <consortium name="Genoscope - CEA"/>
            <person name="William W."/>
        </authorList>
    </citation>
    <scope>NUCLEOTIDE SEQUENCE [LARGE SCALE GENOMIC DNA]</scope>
</reference>
<accession>A0A8D9CMC1</accession>
<gene>
    <name evidence="2" type="ORF">BRAPAZ1V2_A04P19680.2</name>
    <name evidence="1" type="ORF">BRAPAZ1V2_A09P07380.2</name>
</gene>
<proteinExistence type="predicted"/>